<accession>A0ACB0KK51</accession>
<keyword evidence="2" id="KW-1185">Reference proteome</keyword>
<gene>
    <name evidence="1" type="ORF">MILVUS5_LOCUS23717</name>
</gene>
<reference evidence="1" key="1">
    <citation type="submission" date="2023-10" db="EMBL/GenBank/DDBJ databases">
        <authorList>
            <person name="Rodriguez Cubillos JULIANA M."/>
            <person name="De Vega J."/>
        </authorList>
    </citation>
    <scope>NUCLEOTIDE SEQUENCE</scope>
</reference>
<evidence type="ECO:0000313" key="1">
    <source>
        <dbReference type="EMBL" id="CAJ2657088.1"/>
    </source>
</evidence>
<protein>
    <submittedName>
        <fullName evidence="1">Uncharacterized protein</fullName>
    </submittedName>
</protein>
<dbReference type="Proteomes" id="UP001177021">
    <property type="component" value="Unassembled WGS sequence"/>
</dbReference>
<dbReference type="EMBL" id="CASHSV030000311">
    <property type="protein sequence ID" value="CAJ2657088.1"/>
    <property type="molecule type" value="Genomic_DNA"/>
</dbReference>
<comment type="caution">
    <text evidence="1">The sequence shown here is derived from an EMBL/GenBank/DDBJ whole genome shotgun (WGS) entry which is preliminary data.</text>
</comment>
<organism evidence="1 2">
    <name type="scientific">Trifolium pratense</name>
    <name type="common">Red clover</name>
    <dbReference type="NCBI Taxonomy" id="57577"/>
    <lineage>
        <taxon>Eukaryota</taxon>
        <taxon>Viridiplantae</taxon>
        <taxon>Streptophyta</taxon>
        <taxon>Embryophyta</taxon>
        <taxon>Tracheophyta</taxon>
        <taxon>Spermatophyta</taxon>
        <taxon>Magnoliopsida</taxon>
        <taxon>eudicotyledons</taxon>
        <taxon>Gunneridae</taxon>
        <taxon>Pentapetalae</taxon>
        <taxon>rosids</taxon>
        <taxon>fabids</taxon>
        <taxon>Fabales</taxon>
        <taxon>Fabaceae</taxon>
        <taxon>Papilionoideae</taxon>
        <taxon>50 kb inversion clade</taxon>
        <taxon>NPAAA clade</taxon>
        <taxon>Hologalegina</taxon>
        <taxon>IRL clade</taxon>
        <taxon>Trifolieae</taxon>
        <taxon>Trifolium</taxon>
    </lineage>
</organism>
<sequence>MLEINGGNSHNYDGLEVEDLNYYADNCPGKMRTIRRITLKKVASLSAPKQQNMNLIRIGGRITDARNFVKEIKPYMKGIMGEFAEKQDQENEALLKKSSTGALSSGSSDAEASRKIHKFWELDMQANQANPSTIDSQGFQLMTPRNKRRFEDYSTHHNIAVNLIIAGVSLSGNNCKLHANSNITEFAILRAFHVKFKYANAPVIKEVLWQPPVFNWIKCNCDGSSIGISSSLHDELIGAMTAVEIAHSKGWINLWIETDSMLVVLAFKSSKVVPWTLRNRWDNCLYLLSSMSLLVTHI</sequence>
<name>A0ACB0KK51_TRIPR</name>
<proteinExistence type="predicted"/>
<evidence type="ECO:0000313" key="2">
    <source>
        <dbReference type="Proteomes" id="UP001177021"/>
    </source>
</evidence>